<dbReference type="AlphaFoldDB" id="A0A919FYC7"/>
<evidence type="ECO:0000256" key="10">
    <source>
        <dbReference type="SAM" id="MobiDB-lite"/>
    </source>
</evidence>
<comment type="caution">
    <text evidence="12">The sequence shown here is derived from an EMBL/GenBank/DDBJ whole genome shotgun (WGS) entry which is preliminary data.</text>
</comment>
<sequence length="581" mass="61771">MRTLNWLGGAPARPAATAESLLSRQNRDGGFAWQKGLPSDVWATYYSTQALLDLGRGIPHREALLAWVTGIQHRSGGFAMTAGQEPDIWATYYATRVLAEVLRAAVPRAEALAEWLTATQRADGGLGWYPGAGESDVRACYYGATAWRAAFGSRAPGWRTGALVGWLNARQTAAGGFVFDEGSTATCLWATFRAVRALDALGARPAREQDCLAWIDGRQGPGAAFTRWEGYPDADVWASFSAVGALQTLGREPRDRAAVLEFLGRCELPEGGFSYREGSAAGDSLATAALLLTGAAGRPDAVPDEERRDDRRRDDEHRDARRPPGPGADGLARWLRAAHLPYEGGVMYMPGRGAEIRCTLWAVSALAFAGLPGLDAGRLTGWLRRLQNSDGGFGYWHGRASDMVSTVSALEILHQLGRPPEVLDTDALRAFLDSCAADGGDGDEGGSGTEGDGTAGHRYTPGSPVTCAATAQAARALHLLGDPVAARAAAGRLQRYASRIGGYASAPRGVPDLASTYQAVRTRQVLGLPVDGAELRRFTAKLRGPAGHYSWSPLTREAAGPLADALGTLLDRAERLPPLNL</sequence>
<dbReference type="InterPro" id="IPR008930">
    <property type="entry name" value="Terpenoid_cyclase/PrenylTrfase"/>
</dbReference>
<reference evidence="12" key="2">
    <citation type="submission" date="2020-09" db="EMBL/GenBank/DDBJ databases">
        <authorList>
            <person name="Sun Q."/>
            <person name="Ohkuma M."/>
        </authorList>
    </citation>
    <scope>NUCLEOTIDE SEQUENCE</scope>
    <source>
        <strain evidence="12">JCM 4646</strain>
    </source>
</reference>
<dbReference type="SUPFAM" id="SSF48239">
    <property type="entry name" value="Terpenoid cyclases/Protein prenyltransferases"/>
    <property type="match status" value="3"/>
</dbReference>
<keyword evidence="4" id="KW-0808">Transferase</keyword>
<dbReference type="InterPro" id="IPR001330">
    <property type="entry name" value="Prenyltrans"/>
</dbReference>
<protein>
    <recommendedName>
        <fullName evidence="8">Geranylgeranyl transferase type II subunit beta</fullName>
    </recommendedName>
    <alternativeName>
        <fullName evidence="9">Type II protein geranyl-geranyltransferase subunit beta</fullName>
    </alternativeName>
</protein>
<keyword evidence="3" id="KW-0637">Prenyltransferase</keyword>
<dbReference type="GO" id="GO:0008318">
    <property type="term" value="F:protein prenyltransferase activity"/>
    <property type="evidence" value="ECO:0007669"/>
    <property type="project" value="InterPro"/>
</dbReference>
<comment type="similarity">
    <text evidence="2">Belongs to the protein prenyltransferase subunit beta family.</text>
</comment>
<dbReference type="PANTHER" id="PTHR11774:SF11">
    <property type="entry name" value="GERANYLGERANYL TRANSFERASE TYPE-2 SUBUNIT BETA"/>
    <property type="match status" value="1"/>
</dbReference>
<keyword evidence="7" id="KW-0862">Zinc</keyword>
<feature type="compositionally biased region" description="Basic and acidic residues" evidence="10">
    <location>
        <begin position="304"/>
        <end position="322"/>
    </location>
</feature>
<feature type="region of interest" description="Disordered" evidence="10">
    <location>
        <begin position="297"/>
        <end position="330"/>
    </location>
</feature>
<keyword evidence="6" id="KW-0677">Repeat</keyword>
<accession>A0A919FYC7</accession>
<dbReference type="InterPro" id="IPR045089">
    <property type="entry name" value="PGGT1B-like"/>
</dbReference>
<dbReference type="Pfam" id="PF00432">
    <property type="entry name" value="Prenyltrans"/>
    <property type="match status" value="2"/>
</dbReference>
<feature type="region of interest" description="Disordered" evidence="10">
    <location>
        <begin position="439"/>
        <end position="458"/>
    </location>
</feature>
<evidence type="ECO:0000313" key="13">
    <source>
        <dbReference type="Proteomes" id="UP000617734"/>
    </source>
</evidence>
<comment type="cofactor">
    <cofactor evidence="1">
        <name>Zn(2+)</name>
        <dbReference type="ChEBI" id="CHEBI:29105"/>
    </cofactor>
</comment>
<evidence type="ECO:0000256" key="4">
    <source>
        <dbReference type="ARBA" id="ARBA00022679"/>
    </source>
</evidence>
<evidence type="ECO:0000256" key="7">
    <source>
        <dbReference type="ARBA" id="ARBA00022833"/>
    </source>
</evidence>
<reference evidence="12" key="1">
    <citation type="journal article" date="2014" name="Int. J. Syst. Evol. Microbiol.">
        <title>Complete genome sequence of Corynebacterium casei LMG S-19264T (=DSM 44701T), isolated from a smear-ripened cheese.</title>
        <authorList>
            <consortium name="US DOE Joint Genome Institute (JGI-PGF)"/>
            <person name="Walter F."/>
            <person name="Albersmeier A."/>
            <person name="Kalinowski J."/>
            <person name="Ruckert C."/>
        </authorList>
    </citation>
    <scope>NUCLEOTIDE SEQUENCE</scope>
    <source>
        <strain evidence="12">JCM 4646</strain>
    </source>
</reference>
<evidence type="ECO:0000256" key="6">
    <source>
        <dbReference type="ARBA" id="ARBA00022737"/>
    </source>
</evidence>
<evidence type="ECO:0000313" key="12">
    <source>
        <dbReference type="EMBL" id="GHH74204.1"/>
    </source>
</evidence>
<organism evidence="12 13">
    <name type="scientific">Kitasatospora indigofera</name>
    <dbReference type="NCBI Taxonomy" id="67307"/>
    <lineage>
        <taxon>Bacteria</taxon>
        <taxon>Bacillati</taxon>
        <taxon>Actinomycetota</taxon>
        <taxon>Actinomycetes</taxon>
        <taxon>Kitasatosporales</taxon>
        <taxon>Streptomycetaceae</taxon>
        <taxon>Kitasatospora</taxon>
    </lineage>
</organism>
<evidence type="ECO:0000259" key="11">
    <source>
        <dbReference type="Pfam" id="PF00432"/>
    </source>
</evidence>
<name>A0A919FYC7_9ACTN</name>
<evidence type="ECO:0000256" key="8">
    <source>
        <dbReference type="ARBA" id="ARBA00030816"/>
    </source>
</evidence>
<dbReference type="CDD" id="cd00688">
    <property type="entry name" value="ISOPREN_C2_like"/>
    <property type="match status" value="2"/>
</dbReference>
<dbReference type="Gene3D" id="1.50.10.20">
    <property type="match status" value="3"/>
</dbReference>
<feature type="domain" description="Prenyltransferase alpha-alpha toroid" evidence="11">
    <location>
        <begin position="343"/>
        <end position="444"/>
    </location>
</feature>
<keyword evidence="13" id="KW-1185">Reference proteome</keyword>
<gene>
    <name evidence="12" type="ORF">GCM10018781_40340</name>
</gene>
<proteinExistence type="inferred from homology"/>
<evidence type="ECO:0000256" key="2">
    <source>
        <dbReference type="ARBA" id="ARBA00010497"/>
    </source>
</evidence>
<evidence type="ECO:0000256" key="9">
    <source>
        <dbReference type="ARBA" id="ARBA00032766"/>
    </source>
</evidence>
<evidence type="ECO:0000256" key="1">
    <source>
        <dbReference type="ARBA" id="ARBA00001947"/>
    </source>
</evidence>
<evidence type="ECO:0000256" key="5">
    <source>
        <dbReference type="ARBA" id="ARBA00022723"/>
    </source>
</evidence>
<dbReference type="EMBL" id="BNBO01000022">
    <property type="protein sequence ID" value="GHH74204.1"/>
    <property type="molecule type" value="Genomic_DNA"/>
</dbReference>
<dbReference type="Proteomes" id="UP000617734">
    <property type="component" value="Unassembled WGS sequence"/>
</dbReference>
<feature type="domain" description="Prenyltransferase alpha-alpha toroid" evidence="11">
    <location>
        <begin position="16"/>
        <end position="177"/>
    </location>
</feature>
<evidence type="ECO:0000256" key="3">
    <source>
        <dbReference type="ARBA" id="ARBA00022602"/>
    </source>
</evidence>
<dbReference type="GO" id="GO:0046872">
    <property type="term" value="F:metal ion binding"/>
    <property type="evidence" value="ECO:0007669"/>
    <property type="project" value="UniProtKB-KW"/>
</dbReference>
<dbReference type="PANTHER" id="PTHR11774">
    <property type="entry name" value="GERANYLGERANYL TRANSFERASE TYPE BETA SUBUNIT"/>
    <property type="match status" value="1"/>
</dbReference>
<keyword evidence="5" id="KW-0479">Metal-binding</keyword>
<feature type="compositionally biased region" description="Gly residues" evidence="10">
    <location>
        <begin position="445"/>
        <end position="454"/>
    </location>
</feature>